<dbReference type="SUPFAM" id="SSF52540">
    <property type="entry name" value="P-loop containing nucleoside triphosphate hydrolases"/>
    <property type="match status" value="1"/>
</dbReference>
<keyword evidence="3" id="KW-1185">Reference proteome</keyword>
<feature type="domain" description="AAA" evidence="1">
    <location>
        <begin position="6"/>
        <end position="158"/>
    </location>
</feature>
<dbReference type="Pfam" id="PF13614">
    <property type="entry name" value="AAA_31"/>
    <property type="match status" value="1"/>
</dbReference>
<dbReference type="AlphaFoldDB" id="A0A1Z4JSS1"/>
<organism evidence="2 3">
    <name type="scientific">Leptolyngbya boryana NIES-2135</name>
    <dbReference type="NCBI Taxonomy" id="1973484"/>
    <lineage>
        <taxon>Bacteria</taxon>
        <taxon>Bacillati</taxon>
        <taxon>Cyanobacteriota</taxon>
        <taxon>Cyanophyceae</taxon>
        <taxon>Leptolyngbyales</taxon>
        <taxon>Leptolyngbyaceae</taxon>
        <taxon>Leptolyngbya group</taxon>
        <taxon>Leptolyngbya</taxon>
    </lineage>
</organism>
<sequence>MQVRLTIESNTGGSGKTTLASHLAYALAKKKLRVVLIELDPNGSLALFTGLPKLRPDEVEDSISCIFERQFKGDYPLVPVWEEHTKLVQVIRGGSPLHTAIRGLHLHERPYEVLKDRLEDYPIDADVIIIDTPASVEPMGLIALAAATHFIAAIKPEFKDSWSSSDMLNWFYEKVDSLRLRPRPEILGFVPSRVDLQKAVHRNLLGLRADGTTNDKIDPVDTIPYQLQQLEIPCFPHIKESGFFLSASGTGLPVHLYRPDDKITKSFDPIVKEIVKNLKK</sequence>
<dbReference type="PANTHER" id="PTHR13696:SF99">
    <property type="entry name" value="COBYRINIC ACID AC-DIAMIDE SYNTHASE"/>
    <property type="match status" value="1"/>
</dbReference>
<reference evidence="2 3" key="1">
    <citation type="submission" date="2017-06" db="EMBL/GenBank/DDBJ databases">
        <title>Genome sequencing of cyanobaciteial culture collection at National Institute for Environmental Studies (NIES).</title>
        <authorList>
            <person name="Hirose Y."/>
            <person name="Shimura Y."/>
            <person name="Fujisawa T."/>
            <person name="Nakamura Y."/>
            <person name="Kawachi M."/>
        </authorList>
    </citation>
    <scope>NUCLEOTIDE SEQUENCE [LARGE SCALE GENOMIC DNA]</scope>
    <source>
        <strain evidence="2 3">NIES-2135</strain>
        <plasmid evidence="3">Plasmid Plasmid2 dna</plasmid>
    </source>
</reference>
<evidence type="ECO:0000259" key="1">
    <source>
        <dbReference type="Pfam" id="PF13614"/>
    </source>
</evidence>
<accession>A0A1Z4JSS1</accession>
<protein>
    <submittedName>
        <fullName evidence="2">Cobyrinic acid a,c-diamide synthase</fullName>
    </submittedName>
</protein>
<dbReference type="PANTHER" id="PTHR13696">
    <property type="entry name" value="P-LOOP CONTAINING NUCLEOSIDE TRIPHOSPHATE HYDROLASE"/>
    <property type="match status" value="1"/>
</dbReference>
<dbReference type="CDD" id="cd02042">
    <property type="entry name" value="ParAB_family"/>
    <property type="match status" value="1"/>
</dbReference>
<proteinExistence type="predicted"/>
<evidence type="ECO:0000313" key="2">
    <source>
        <dbReference type="EMBL" id="BAY59730.1"/>
    </source>
</evidence>
<dbReference type="Proteomes" id="UP000217895">
    <property type="component" value="Plasmid Plasmid2 dna"/>
</dbReference>
<gene>
    <name evidence="2" type="ORF">NIES2135_66070</name>
</gene>
<dbReference type="InterPro" id="IPR025669">
    <property type="entry name" value="AAA_dom"/>
</dbReference>
<dbReference type="InterPro" id="IPR050678">
    <property type="entry name" value="DNA_Partitioning_ATPase"/>
</dbReference>
<name>A0A1Z4JSS1_LEPBY</name>
<geneLocation type="plasmid" evidence="2">
    <name>plasmid2</name>
</geneLocation>
<dbReference type="EMBL" id="AP018205">
    <property type="protein sequence ID" value="BAY59730.1"/>
    <property type="molecule type" value="Genomic_DNA"/>
</dbReference>
<evidence type="ECO:0000313" key="3">
    <source>
        <dbReference type="Proteomes" id="UP000217895"/>
    </source>
</evidence>
<keyword evidence="2" id="KW-0614">Plasmid</keyword>
<dbReference type="InterPro" id="IPR027417">
    <property type="entry name" value="P-loop_NTPase"/>
</dbReference>
<dbReference type="Gene3D" id="3.40.50.300">
    <property type="entry name" value="P-loop containing nucleotide triphosphate hydrolases"/>
    <property type="match status" value="1"/>
</dbReference>